<comment type="caution">
    <text evidence="8">The sequence shown here is derived from an EMBL/GenBank/DDBJ whole genome shotgun (WGS) entry which is preliminary data.</text>
</comment>
<evidence type="ECO:0000259" key="7">
    <source>
        <dbReference type="Pfam" id="PF08704"/>
    </source>
</evidence>
<evidence type="ECO:0000256" key="1">
    <source>
        <dbReference type="ARBA" id="ARBA00022603"/>
    </source>
</evidence>
<dbReference type="Gene3D" id="3.10.330.20">
    <property type="match status" value="1"/>
</dbReference>
<feature type="domain" description="tRNA (adenine(58)-N(1))-methyltransferase catalytic subunit TRM61 C-terminal" evidence="7">
    <location>
        <begin position="76"/>
        <end position="243"/>
    </location>
</feature>
<evidence type="ECO:0000256" key="6">
    <source>
        <dbReference type="SAM" id="MobiDB-lite"/>
    </source>
</evidence>
<gene>
    <name evidence="8" type="ORF">ACFO4E_22500</name>
</gene>
<dbReference type="InterPro" id="IPR014816">
    <property type="entry name" value="tRNA_MeTrfase_Gcd14"/>
</dbReference>
<dbReference type="PANTHER" id="PTHR12133">
    <property type="entry name" value="TRNA (ADENINE(58)-N(1))-METHYLTRANSFERASE"/>
    <property type="match status" value="1"/>
</dbReference>
<dbReference type="InterPro" id="IPR029063">
    <property type="entry name" value="SAM-dependent_MTases_sf"/>
</dbReference>
<evidence type="ECO:0000256" key="2">
    <source>
        <dbReference type="ARBA" id="ARBA00022679"/>
    </source>
</evidence>
<dbReference type="EC" id="2.1.1.220" evidence="5"/>
<keyword evidence="2 5" id="KW-0808">Transferase</keyword>
<dbReference type="PROSITE" id="PS51620">
    <property type="entry name" value="SAM_TRM61"/>
    <property type="match status" value="1"/>
</dbReference>
<dbReference type="EMBL" id="JBHSFQ010000026">
    <property type="protein sequence ID" value="MFC4564638.1"/>
    <property type="molecule type" value="Genomic_DNA"/>
</dbReference>
<sequence length="312" mass="33910">MTGIHGRRGPFDDGDIVQLTDPKGRMHTITLRAGTAFHTHRGRLDHDDLIGRPEGSVVRATSGTSYVALRPLLADYTLSMKRGATIVYPKDAGQIVAEADIFPGARVIEAGVGSGALTCWLLRAVGEEGRVSSYERRPDFADIARGNVERFFGREHPAWRLTVGDLVESIDDADSGADRVILDMLAPWECIDAVAKALVPGGLICAYVATTTQVSRVVEGLREHGSFYEPRAWETMVRTWHVEGLAVRPDHRMIGHTGFLVTARRLADGADAPERRRRPSKGAYGEDWKKSQEARGGAAPASEDGGESATRA</sequence>
<proteinExistence type="inferred from homology"/>
<evidence type="ECO:0000313" key="8">
    <source>
        <dbReference type="EMBL" id="MFC4564638.1"/>
    </source>
</evidence>
<dbReference type="Proteomes" id="UP001595923">
    <property type="component" value="Unassembled WGS sequence"/>
</dbReference>
<protein>
    <recommendedName>
        <fullName evidence="5">tRNA (adenine(58)-N(1))-methyltransferase TrmI</fullName>
        <ecNumber evidence="5">2.1.1.220</ecNumber>
    </recommendedName>
</protein>
<evidence type="ECO:0000256" key="4">
    <source>
        <dbReference type="ARBA" id="ARBA00022694"/>
    </source>
</evidence>
<feature type="compositionally biased region" description="Basic and acidic residues" evidence="6">
    <location>
        <begin position="284"/>
        <end position="293"/>
    </location>
</feature>
<dbReference type="CDD" id="cd02440">
    <property type="entry name" value="AdoMet_MTases"/>
    <property type="match status" value="1"/>
</dbReference>
<reference evidence="9" key="1">
    <citation type="journal article" date="2019" name="Int. J. Syst. Evol. Microbiol.">
        <title>The Global Catalogue of Microorganisms (GCM) 10K type strain sequencing project: providing services to taxonomists for standard genome sequencing and annotation.</title>
        <authorList>
            <consortium name="The Broad Institute Genomics Platform"/>
            <consortium name="The Broad Institute Genome Sequencing Center for Infectious Disease"/>
            <person name="Wu L."/>
            <person name="Ma J."/>
        </authorList>
    </citation>
    <scope>NUCLEOTIDE SEQUENCE [LARGE SCALE GENOMIC DNA]</scope>
    <source>
        <strain evidence="9">XZYJ18</strain>
    </source>
</reference>
<dbReference type="Gene3D" id="3.40.50.150">
    <property type="entry name" value="Vaccinia Virus protein VP39"/>
    <property type="match status" value="1"/>
</dbReference>
<dbReference type="InterPro" id="IPR049470">
    <property type="entry name" value="TRM61_C"/>
</dbReference>
<dbReference type="Pfam" id="PF08704">
    <property type="entry name" value="GCD14"/>
    <property type="match status" value="1"/>
</dbReference>
<comment type="subunit">
    <text evidence="5">Homotetramer composed of a dimer of dimers.</text>
</comment>
<comment type="function">
    <text evidence="5">Catalyzes the S-adenosyl-L-methionine-dependent formation of N(1)-methyladenine at position 58 (m1A58) in tRNA.</text>
</comment>
<accession>A0ABV9E3P4</accession>
<comment type="catalytic activity">
    <reaction evidence="5">
        <text>adenosine(58) in tRNA + S-adenosyl-L-methionine = N(1)-methyladenosine(58) in tRNA + S-adenosyl-L-homocysteine + H(+)</text>
        <dbReference type="Rhea" id="RHEA:43152"/>
        <dbReference type="Rhea" id="RHEA-COMP:10365"/>
        <dbReference type="Rhea" id="RHEA-COMP:10366"/>
        <dbReference type="ChEBI" id="CHEBI:15378"/>
        <dbReference type="ChEBI" id="CHEBI:57856"/>
        <dbReference type="ChEBI" id="CHEBI:59789"/>
        <dbReference type="ChEBI" id="CHEBI:74411"/>
        <dbReference type="ChEBI" id="CHEBI:74491"/>
        <dbReference type="EC" id="2.1.1.220"/>
    </reaction>
</comment>
<keyword evidence="4 5" id="KW-0819">tRNA processing</keyword>
<comment type="similarity">
    <text evidence="5">Belongs to the class I-like SAM-binding methyltransferase superfamily. TRM61 family.</text>
</comment>
<evidence type="ECO:0000313" key="9">
    <source>
        <dbReference type="Proteomes" id="UP001595923"/>
    </source>
</evidence>
<evidence type="ECO:0000256" key="5">
    <source>
        <dbReference type="PIRNR" id="PIRNR017269"/>
    </source>
</evidence>
<dbReference type="PANTHER" id="PTHR12133:SF1">
    <property type="entry name" value="TRNA (ADENINE(58)-N(1))-METHYLTRANSFERASE, MITOCHONDRIAL"/>
    <property type="match status" value="1"/>
</dbReference>
<name>A0ABV9E3P4_9ACTN</name>
<organism evidence="8 9">
    <name type="scientific">Nocardiopsis mangrovi</name>
    <dbReference type="NCBI Taxonomy" id="1179818"/>
    <lineage>
        <taxon>Bacteria</taxon>
        <taxon>Bacillati</taxon>
        <taxon>Actinomycetota</taxon>
        <taxon>Actinomycetes</taxon>
        <taxon>Streptosporangiales</taxon>
        <taxon>Nocardiopsidaceae</taxon>
        <taxon>Nocardiopsis</taxon>
    </lineage>
</organism>
<dbReference type="RefSeq" id="WP_378577929.1">
    <property type="nucleotide sequence ID" value="NZ_JBHSFQ010000026.1"/>
</dbReference>
<evidence type="ECO:0000256" key="3">
    <source>
        <dbReference type="ARBA" id="ARBA00022691"/>
    </source>
</evidence>
<dbReference type="Pfam" id="PF14801">
    <property type="entry name" value="TrmI-like_N"/>
    <property type="match status" value="1"/>
</dbReference>
<dbReference type="SUPFAM" id="SSF53335">
    <property type="entry name" value="S-adenosyl-L-methionine-dependent methyltransferases"/>
    <property type="match status" value="1"/>
</dbReference>
<keyword evidence="9" id="KW-1185">Reference proteome</keyword>
<keyword evidence="3 5" id="KW-0949">S-adenosyl-L-methionine</keyword>
<keyword evidence="1 5" id="KW-0489">Methyltransferase</keyword>
<dbReference type="PIRSF" id="PIRSF017269">
    <property type="entry name" value="GCD14"/>
    <property type="match status" value="1"/>
</dbReference>
<feature type="region of interest" description="Disordered" evidence="6">
    <location>
        <begin position="270"/>
        <end position="312"/>
    </location>
</feature>